<feature type="compositionally biased region" description="Basic and acidic residues" evidence="1">
    <location>
        <begin position="752"/>
        <end position="761"/>
    </location>
</feature>
<dbReference type="InterPro" id="IPR000209">
    <property type="entry name" value="Peptidase_S8/S53_dom"/>
</dbReference>
<evidence type="ECO:0000313" key="4">
    <source>
        <dbReference type="Proteomes" id="UP001161388"/>
    </source>
</evidence>
<comment type="caution">
    <text evidence="3">The sequence shown here is derived from an EMBL/GenBank/DDBJ whole genome shotgun (WGS) entry which is preliminary data.</text>
</comment>
<feature type="region of interest" description="Disordered" evidence="1">
    <location>
        <begin position="731"/>
        <end position="772"/>
    </location>
</feature>
<dbReference type="SUPFAM" id="SSF52743">
    <property type="entry name" value="Subtilisin-like"/>
    <property type="match status" value="1"/>
</dbReference>
<feature type="region of interest" description="Disordered" evidence="1">
    <location>
        <begin position="581"/>
        <end position="601"/>
    </location>
</feature>
<dbReference type="Pfam" id="PF00082">
    <property type="entry name" value="Peptidase_S8"/>
    <property type="match status" value="1"/>
</dbReference>
<feature type="compositionally biased region" description="Polar residues" evidence="1">
    <location>
        <begin position="679"/>
        <end position="689"/>
    </location>
</feature>
<evidence type="ECO:0000256" key="1">
    <source>
        <dbReference type="SAM" id="MobiDB-lite"/>
    </source>
</evidence>
<accession>A0ABQ5VQ91</accession>
<keyword evidence="4" id="KW-1185">Reference proteome</keyword>
<reference evidence="3" key="1">
    <citation type="journal article" date="2014" name="Int. J. Syst. Evol. Microbiol.">
        <title>Complete genome of a new Firmicutes species belonging to the dominant human colonic microbiota ('Ruminococcus bicirculans') reveals two chromosomes and a selective capacity to utilize plant glucans.</title>
        <authorList>
            <consortium name="NISC Comparative Sequencing Program"/>
            <person name="Wegmann U."/>
            <person name="Louis P."/>
            <person name="Goesmann A."/>
            <person name="Henrissat B."/>
            <person name="Duncan S.H."/>
            <person name="Flint H.J."/>
        </authorList>
    </citation>
    <scope>NUCLEOTIDE SEQUENCE</scope>
    <source>
        <strain evidence="3">NBRC 109915</strain>
    </source>
</reference>
<proteinExistence type="predicted"/>
<gene>
    <name evidence="3" type="ORF">GCM10007927_41140</name>
</gene>
<feature type="domain" description="Peptidase S8/S53" evidence="2">
    <location>
        <begin position="330"/>
        <end position="723"/>
    </location>
</feature>
<name>A0ABQ5VQ91_9RHOB</name>
<reference evidence="3" key="2">
    <citation type="submission" date="2023-01" db="EMBL/GenBank/DDBJ databases">
        <title>Draft genome sequence of Sulfitobacter pacificus strain NBRC 109915.</title>
        <authorList>
            <person name="Sun Q."/>
            <person name="Mori K."/>
        </authorList>
    </citation>
    <scope>NUCLEOTIDE SEQUENCE</scope>
    <source>
        <strain evidence="3">NBRC 109915</strain>
    </source>
</reference>
<sequence>MSRFVWADEWQPYRSNDSPDTPYAHFDRDIGGISPQLRQRTERLIRNDPVGLQALRIARNQADDGLAAEDEDGPASEGSVDPAVDLLEEVLAIGGVNNVRPPLLADMVTGGLAEKDAYVKYVRKEGALPQFLKQDSAEPLPPEFSLADETVIVGVIDLGIGLGHRRTMMSDTNTRILAAWQQSADRTEIEEASGDDAQRYLPFGRELYAPKIDELICGHKDKDGNFDEESFNRACATEDYRALFGQRELGTRSSHGMHTLDLAAGLDLDNKEPALLGAVRLMVTNFPDRALVGHSAAFLEYFAVFAIWRMIRLADAIWDRNNPKACKDPDRVKGYRMVINLSFGKQASARDGTDLIALAMEKINDFRSDRPEVVLSIPAGNENLEQGNSKFLLSGGAEETIDWRIPPDDQSANFVEVWAEPVRGPDDQPIEIEVTTPDGISSVLSIGETKSINKLNIAGRDTAFLADDETLVAAIYSDLIHPDGQVRARPQGDDARGANASEDYRQRYVIAVKQTLIYEDRVQTAPAGVWKIKVRNRLRRSIRVELNVQTDQSANPVTAVNQRSYFEHPAYVRFDETGRKIDSYSYPPRPQRPQPLDSSNVLRRHGTLNAVGIGNATATVAGHRASDGRPEPYSSSGLPQFPNGPDPSAAVTPKKGDRREQPTVSFPSRDGAAHFGVLSSGSRDGSSAALQGTSFSAAMATRKIWGIMLTEFGILQPKAVERLKDHAKDEERRKVFLGKATGAKSGKGRLSHPCDRTERMGRSLHSRFGTES</sequence>
<organism evidence="3 4">
    <name type="scientific">Sulfitobacter pacificus</name>
    <dbReference type="NCBI Taxonomy" id="1499314"/>
    <lineage>
        <taxon>Bacteria</taxon>
        <taxon>Pseudomonadati</taxon>
        <taxon>Pseudomonadota</taxon>
        <taxon>Alphaproteobacteria</taxon>
        <taxon>Rhodobacterales</taxon>
        <taxon>Roseobacteraceae</taxon>
        <taxon>Sulfitobacter</taxon>
    </lineage>
</organism>
<dbReference type="Gene3D" id="2.60.120.1290">
    <property type="match status" value="1"/>
</dbReference>
<evidence type="ECO:0000313" key="3">
    <source>
        <dbReference type="EMBL" id="GLQ29310.1"/>
    </source>
</evidence>
<dbReference type="Proteomes" id="UP001161388">
    <property type="component" value="Unassembled WGS sequence"/>
</dbReference>
<evidence type="ECO:0000259" key="2">
    <source>
        <dbReference type="Pfam" id="PF00082"/>
    </source>
</evidence>
<dbReference type="EMBL" id="BSNL01000021">
    <property type="protein sequence ID" value="GLQ29310.1"/>
    <property type="molecule type" value="Genomic_DNA"/>
</dbReference>
<dbReference type="RefSeq" id="WP_284376675.1">
    <property type="nucleotide sequence ID" value="NZ_BSNL01000021.1"/>
</dbReference>
<protein>
    <recommendedName>
        <fullName evidence="2">Peptidase S8/S53 domain-containing protein</fullName>
    </recommendedName>
</protein>
<dbReference type="InterPro" id="IPR036852">
    <property type="entry name" value="Peptidase_S8/S53_dom_sf"/>
</dbReference>
<feature type="region of interest" description="Disordered" evidence="1">
    <location>
        <begin position="622"/>
        <end position="689"/>
    </location>
</feature>
<dbReference type="Gene3D" id="3.40.50.200">
    <property type="entry name" value="Peptidase S8/S53 domain"/>
    <property type="match status" value="1"/>
</dbReference>